<feature type="domain" description="HTH tetR-type" evidence="5">
    <location>
        <begin position="14"/>
        <end position="74"/>
    </location>
</feature>
<dbReference type="InterPro" id="IPR009057">
    <property type="entry name" value="Homeodomain-like_sf"/>
</dbReference>
<keyword evidence="3" id="KW-0804">Transcription</keyword>
<keyword evidence="7" id="KW-1185">Reference proteome</keyword>
<dbReference type="SUPFAM" id="SSF46689">
    <property type="entry name" value="Homeodomain-like"/>
    <property type="match status" value="1"/>
</dbReference>
<dbReference type="InterPro" id="IPR036271">
    <property type="entry name" value="Tet_transcr_reg_TetR-rel_C_sf"/>
</dbReference>
<evidence type="ECO:0000313" key="7">
    <source>
        <dbReference type="Proteomes" id="UP000518300"/>
    </source>
</evidence>
<evidence type="ECO:0000256" key="4">
    <source>
        <dbReference type="PROSITE-ProRule" id="PRU00335"/>
    </source>
</evidence>
<dbReference type="Gene3D" id="1.10.357.10">
    <property type="entry name" value="Tetracycline Repressor, domain 2"/>
    <property type="match status" value="1"/>
</dbReference>
<evidence type="ECO:0000256" key="2">
    <source>
        <dbReference type="ARBA" id="ARBA00023125"/>
    </source>
</evidence>
<dbReference type="RefSeq" id="WP_169346198.1">
    <property type="nucleotide sequence ID" value="NZ_JABBJJ010000082.1"/>
</dbReference>
<evidence type="ECO:0000256" key="1">
    <source>
        <dbReference type="ARBA" id="ARBA00023015"/>
    </source>
</evidence>
<dbReference type="InterPro" id="IPR001647">
    <property type="entry name" value="HTH_TetR"/>
</dbReference>
<dbReference type="Gene3D" id="1.10.10.60">
    <property type="entry name" value="Homeodomain-like"/>
    <property type="match status" value="1"/>
</dbReference>
<dbReference type="SUPFAM" id="SSF48498">
    <property type="entry name" value="Tetracyclin repressor-like, C-terminal domain"/>
    <property type="match status" value="1"/>
</dbReference>
<dbReference type="EMBL" id="JABBJJ010000082">
    <property type="protein sequence ID" value="NMO16912.1"/>
    <property type="molecule type" value="Genomic_DNA"/>
</dbReference>
<evidence type="ECO:0000256" key="3">
    <source>
        <dbReference type="ARBA" id="ARBA00023163"/>
    </source>
</evidence>
<dbReference type="AlphaFoldDB" id="A0A848LF48"/>
<name>A0A848LF48_9BACT</name>
<dbReference type="InterPro" id="IPR050109">
    <property type="entry name" value="HTH-type_TetR-like_transc_reg"/>
</dbReference>
<dbReference type="GO" id="GO:0000976">
    <property type="term" value="F:transcription cis-regulatory region binding"/>
    <property type="evidence" value="ECO:0007669"/>
    <property type="project" value="TreeGrafter"/>
</dbReference>
<dbReference type="Proteomes" id="UP000518300">
    <property type="component" value="Unassembled WGS sequence"/>
</dbReference>
<keyword evidence="2 4" id="KW-0238">DNA-binding</keyword>
<dbReference type="Pfam" id="PF00440">
    <property type="entry name" value="TetR_N"/>
    <property type="match status" value="1"/>
</dbReference>
<proteinExistence type="predicted"/>
<dbReference type="GO" id="GO:0003700">
    <property type="term" value="F:DNA-binding transcription factor activity"/>
    <property type="evidence" value="ECO:0007669"/>
    <property type="project" value="TreeGrafter"/>
</dbReference>
<protein>
    <submittedName>
        <fullName evidence="6">TetR/AcrR family transcriptional regulator</fullName>
    </submittedName>
</protein>
<dbReference type="PANTHER" id="PTHR30055">
    <property type="entry name" value="HTH-TYPE TRANSCRIPTIONAL REGULATOR RUTR"/>
    <property type="match status" value="1"/>
</dbReference>
<gene>
    <name evidence="6" type="ORF">HG543_18905</name>
</gene>
<dbReference type="PRINTS" id="PR00455">
    <property type="entry name" value="HTHTETR"/>
</dbReference>
<organism evidence="6 7">
    <name type="scientific">Pyxidicoccus fallax</name>
    <dbReference type="NCBI Taxonomy" id="394095"/>
    <lineage>
        <taxon>Bacteria</taxon>
        <taxon>Pseudomonadati</taxon>
        <taxon>Myxococcota</taxon>
        <taxon>Myxococcia</taxon>
        <taxon>Myxococcales</taxon>
        <taxon>Cystobacterineae</taxon>
        <taxon>Myxococcaceae</taxon>
        <taxon>Pyxidicoccus</taxon>
    </lineage>
</organism>
<comment type="caution">
    <text evidence="6">The sequence shown here is derived from an EMBL/GenBank/DDBJ whole genome shotgun (WGS) entry which is preliminary data.</text>
</comment>
<accession>A0A848LF48</accession>
<dbReference type="PROSITE" id="PS50977">
    <property type="entry name" value="HTH_TETR_2"/>
    <property type="match status" value="1"/>
</dbReference>
<dbReference type="PANTHER" id="PTHR30055:SF234">
    <property type="entry name" value="HTH-TYPE TRANSCRIPTIONAL REGULATOR BETI"/>
    <property type="match status" value="1"/>
</dbReference>
<evidence type="ECO:0000259" key="5">
    <source>
        <dbReference type="PROSITE" id="PS50977"/>
    </source>
</evidence>
<sequence length="203" mass="22531">MAPRAEDQNRQMRERSSEAIRRAALELFIEKGFHAASIAEIAKRAGVSKGLIYNYYRSKDELLQALMEDRLREAAATYASVPAGGGAAEKLRYIVDSSVEQIVRNHELYRLYFALLLQPGATPALQRAEETLAPEFSRIFGQLIALFTESGSDAPETDAVVFQSALNGLALGLLTKARPGEFPTDAIKQRLLRRFGFQKKEAP</sequence>
<reference evidence="6 7" key="1">
    <citation type="submission" date="2020-04" db="EMBL/GenBank/DDBJ databases">
        <title>Draft genome of Pyxidicoccus fallax type strain.</title>
        <authorList>
            <person name="Whitworth D.E."/>
        </authorList>
    </citation>
    <scope>NUCLEOTIDE SEQUENCE [LARGE SCALE GENOMIC DNA]</scope>
    <source>
        <strain evidence="6 7">DSM 14698</strain>
    </source>
</reference>
<evidence type="ECO:0000313" key="6">
    <source>
        <dbReference type="EMBL" id="NMO16912.1"/>
    </source>
</evidence>
<feature type="DNA-binding region" description="H-T-H motif" evidence="4">
    <location>
        <begin position="37"/>
        <end position="56"/>
    </location>
</feature>
<keyword evidence="1" id="KW-0805">Transcription regulation</keyword>